<accession>A0A0G4F332</accession>
<dbReference type="AlphaFoldDB" id="A0A0G4F332"/>
<gene>
    <name evidence="1" type="ORF">Cvel_14792</name>
</gene>
<evidence type="ECO:0000313" key="1">
    <source>
        <dbReference type="EMBL" id="CEM05971.1"/>
    </source>
</evidence>
<dbReference type="VEuPathDB" id="CryptoDB:Cvel_14792"/>
<sequence>MLLQKALSQMSSDGFRRCLTERFLGFDFFFRECTFGALEETGVAGTSSVGMKWSLEVTVLEAPGSTPSLNKWGLSSLVTSLETRCRCEALYCCLGFTHHNITLRALGSPVVCGRMRSM</sequence>
<name>A0A0G4F332_9ALVE</name>
<proteinExistence type="predicted"/>
<dbReference type="EMBL" id="CDMZ01000073">
    <property type="protein sequence ID" value="CEM05971.1"/>
    <property type="molecule type" value="Genomic_DNA"/>
</dbReference>
<reference evidence="1" key="1">
    <citation type="submission" date="2014-11" db="EMBL/GenBank/DDBJ databases">
        <authorList>
            <person name="Otto D Thomas"/>
            <person name="Naeem Raeece"/>
        </authorList>
    </citation>
    <scope>NUCLEOTIDE SEQUENCE</scope>
</reference>
<protein>
    <submittedName>
        <fullName evidence="1">Uncharacterized protein</fullName>
    </submittedName>
</protein>
<organism evidence="1">
    <name type="scientific">Chromera velia CCMP2878</name>
    <dbReference type="NCBI Taxonomy" id="1169474"/>
    <lineage>
        <taxon>Eukaryota</taxon>
        <taxon>Sar</taxon>
        <taxon>Alveolata</taxon>
        <taxon>Colpodellida</taxon>
        <taxon>Chromeraceae</taxon>
        <taxon>Chromera</taxon>
    </lineage>
</organism>